<evidence type="ECO:0000256" key="1">
    <source>
        <dbReference type="ARBA" id="ARBA00006252"/>
    </source>
</evidence>
<evidence type="ECO:0000313" key="5">
    <source>
        <dbReference type="Proteomes" id="UP000199310"/>
    </source>
</evidence>
<keyword evidence="5" id="KW-1185">Reference proteome</keyword>
<accession>A0A1I0S973</accession>
<feature type="domain" description="Flavodoxin-like fold" evidence="3">
    <location>
        <begin position="1"/>
        <end position="207"/>
    </location>
</feature>
<dbReference type="AlphaFoldDB" id="A0A1I0S973"/>
<dbReference type="PANTHER" id="PTHR10204:SF34">
    <property type="entry name" value="NAD(P)H DEHYDROGENASE [QUINONE] 1 ISOFORM 1"/>
    <property type="match status" value="1"/>
</dbReference>
<dbReference type="SUPFAM" id="SSF52218">
    <property type="entry name" value="Flavoproteins"/>
    <property type="match status" value="1"/>
</dbReference>
<gene>
    <name evidence="4" type="ORF">SAMN04488122_5014</name>
</gene>
<sequence>MKILIVYAHPEPKSMNGAMFNTAVATLQAAGHEVKTSDLYAMQFNPVSDRANFTTVHNPDFFKQQLEEQHASRVNGFAAHIAAEQEKLAWCDLMIWQFPLWWFSVPAILKGWVDRVFAMGTSYNNGQTYENGVYTGKKALLSITTGGAKNDYLKDGANGDIDNMLKPVHRGIFQFTGFSVLEPQVIYGPARQTAAERALALEDWASRLTQIEEEVTIEITTY</sequence>
<dbReference type="GO" id="GO:0005829">
    <property type="term" value="C:cytosol"/>
    <property type="evidence" value="ECO:0007669"/>
    <property type="project" value="TreeGrafter"/>
</dbReference>
<dbReference type="OrthoDB" id="652200at2"/>
<dbReference type="STRING" id="29529.SAMN04488122_5014"/>
<protein>
    <submittedName>
        <fullName evidence="4">NAD(P)H dehydrogenase (Quinone)</fullName>
    </submittedName>
</protein>
<dbReference type="InterPro" id="IPR029039">
    <property type="entry name" value="Flavoprotein-like_sf"/>
</dbReference>
<dbReference type="EMBL" id="FOJG01000002">
    <property type="protein sequence ID" value="SEW52667.1"/>
    <property type="molecule type" value="Genomic_DNA"/>
</dbReference>
<dbReference type="Proteomes" id="UP000199310">
    <property type="component" value="Unassembled WGS sequence"/>
</dbReference>
<dbReference type="Pfam" id="PF02525">
    <property type="entry name" value="Flavodoxin_2"/>
    <property type="match status" value="1"/>
</dbReference>
<dbReference type="Gene3D" id="3.40.50.360">
    <property type="match status" value="1"/>
</dbReference>
<dbReference type="RefSeq" id="WP_089899349.1">
    <property type="nucleotide sequence ID" value="NZ_FOJG01000002.1"/>
</dbReference>
<evidence type="ECO:0000259" key="3">
    <source>
        <dbReference type="Pfam" id="PF02525"/>
    </source>
</evidence>
<organism evidence="4 5">
    <name type="scientific">Chitinophaga arvensicola</name>
    <dbReference type="NCBI Taxonomy" id="29529"/>
    <lineage>
        <taxon>Bacteria</taxon>
        <taxon>Pseudomonadati</taxon>
        <taxon>Bacteroidota</taxon>
        <taxon>Chitinophagia</taxon>
        <taxon>Chitinophagales</taxon>
        <taxon>Chitinophagaceae</taxon>
        <taxon>Chitinophaga</taxon>
    </lineage>
</organism>
<dbReference type="PANTHER" id="PTHR10204">
    <property type="entry name" value="NAD P H OXIDOREDUCTASE-RELATED"/>
    <property type="match status" value="1"/>
</dbReference>
<proteinExistence type="inferred from homology"/>
<comment type="similarity">
    <text evidence="1">Belongs to the NAD(P)H dehydrogenase (quinone) family.</text>
</comment>
<evidence type="ECO:0000313" key="4">
    <source>
        <dbReference type="EMBL" id="SEW52667.1"/>
    </source>
</evidence>
<dbReference type="InterPro" id="IPR003680">
    <property type="entry name" value="Flavodoxin_fold"/>
</dbReference>
<reference evidence="5" key="1">
    <citation type="submission" date="2016-10" db="EMBL/GenBank/DDBJ databases">
        <authorList>
            <person name="Varghese N."/>
            <person name="Submissions S."/>
        </authorList>
    </citation>
    <scope>NUCLEOTIDE SEQUENCE [LARGE SCALE GENOMIC DNA]</scope>
    <source>
        <strain evidence="5">DSM 3695</strain>
    </source>
</reference>
<keyword evidence="2" id="KW-0560">Oxidoreductase</keyword>
<dbReference type="InterPro" id="IPR051545">
    <property type="entry name" value="NAD(P)H_dehydrogenase_qn"/>
</dbReference>
<evidence type="ECO:0000256" key="2">
    <source>
        <dbReference type="ARBA" id="ARBA00023002"/>
    </source>
</evidence>
<dbReference type="GO" id="GO:0003955">
    <property type="term" value="F:NAD(P)H dehydrogenase (quinone) activity"/>
    <property type="evidence" value="ECO:0007669"/>
    <property type="project" value="TreeGrafter"/>
</dbReference>
<name>A0A1I0S973_9BACT</name>